<feature type="compositionally biased region" description="Polar residues" evidence="7">
    <location>
        <begin position="811"/>
        <end position="837"/>
    </location>
</feature>
<evidence type="ECO:0000256" key="1">
    <source>
        <dbReference type="ARBA" id="ARBA00004123"/>
    </source>
</evidence>
<dbReference type="GO" id="GO:0006357">
    <property type="term" value="P:regulation of transcription by RNA polymerase II"/>
    <property type="evidence" value="ECO:0007669"/>
    <property type="project" value="InterPro"/>
</dbReference>
<evidence type="ECO:0000256" key="2">
    <source>
        <dbReference type="ARBA" id="ARBA00005713"/>
    </source>
</evidence>
<feature type="compositionally biased region" description="Low complexity" evidence="7">
    <location>
        <begin position="706"/>
        <end position="716"/>
    </location>
</feature>
<dbReference type="FunCoup" id="A0A1S3IAY2">
    <property type="interactions" value="302"/>
</dbReference>
<evidence type="ECO:0000256" key="4">
    <source>
        <dbReference type="ARBA" id="ARBA00023125"/>
    </source>
</evidence>
<feature type="compositionally biased region" description="Polar residues" evidence="7">
    <location>
        <begin position="1062"/>
        <end position="1078"/>
    </location>
</feature>
<feature type="compositionally biased region" description="Polar residues" evidence="7">
    <location>
        <begin position="680"/>
        <end position="689"/>
    </location>
</feature>
<dbReference type="AlphaFoldDB" id="A0A1S3IAY2"/>
<dbReference type="InterPro" id="IPR019525">
    <property type="entry name" value="Nrf1_NLS/DNA-bd_dimer"/>
</dbReference>
<feature type="region of interest" description="Disordered" evidence="7">
    <location>
        <begin position="151"/>
        <end position="172"/>
    </location>
</feature>
<dbReference type="Pfam" id="PF10491">
    <property type="entry name" value="Nrf1_DNA-bind"/>
    <property type="match status" value="1"/>
</dbReference>
<feature type="region of interest" description="Disordered" evidence="7">
    <location>
        <begin position="679"/>
        <end position="716"/>
    </location>
</feature>
<evidence type="ECO:0000256" key="5">
    <source>
        <dbReference type="ARBA" id="ARBA00023163"/>
    </source>
</evidence>
<feature type="compositionally biased region" description="Low complexity" evidence="7">
    <location>
        <begin position="289"/>
        <end position="299"/>
    </location>
</feature>
<dbReference type="GO" id="GO:0003700">
    <property type="term" value="F:DNA-binding transcription factor activity"/>
    <property type="evidence" value="ECO:0007669"/>
    <property type="project" value="InterPro"/>
</dbReference>
<feature type="compositionally biased region" description="Polar residues" evidence="7">
    <location>
        <begin position="886"/>
        <end position="902"/>
    </location>
</feature>
<keyword evidence="6" id="KW-0539">Nucleus</keyword>
<keyword evidence="4" id="KW-0238">DNA-binding</keyword>
<dbReference type="InParanoid" id="A0A1S3IAY2"/>
<dbReference type="PANTHER" id="PTHR20338">
    <property type="entry name" value="NUCLEAR RESPIRATORY FACTOR 1"/>
    <property type="match status" value="1"/>
</dbReference>
<reference evidence="10" key="1">
    <citation type="submission" date="2025-08" db="UniProtKB">
        <authorList>
            <consortium name="RefSeq"/>
        </authorList>
    </citation>
    <scope>IDENTIFICATION</scope>
    <source>
        <tissue evidence="10">Gonads</tissue>
    </source>
</reference>
<dbReference type="RefSeq" id="XP_013395328.1">
    <property type="nucleotide sequence ID" value="XM_013539874.1"/>
</dbReference>
<feature type="compositionally biased region" description="Polar residues" evidence="7">
    <location>
        <begin position="1085"/>
        <end position="1100"/>
    </location>
</feature>
<feature type="compositionally biased region" description="Low complexity" evidence="7">
    <location>
        <begin position="1111"/>
        <end position="1121"/>
    </location>
</feature>
<feature type="compositionally biased region" description="Low complexity" evidence="7">
    <location>
        <begin position="853"/>
        <end position="864"/>
    </location>
</feature>
<comment type="similarity">
    <text evidence="2">Belongs to the NRF1/Ewg family.</text>
</comment>
<dbReference type="GO" id="GO:0003677">
    <property type="term" value="F:DNA binding"/>
    <property type="evidence" value="ECO:0007669"/>
    <property type="project" value="UniProtKB-KW"/>
</dbReference>
<feature type="domain" description="Nuclear respiratory factor 1 NLS/DNA-binding dimerisation" evidence="8">
    <location>
        <begin position="25"/>
        <end position="109"/>
    </location>
</feature>
<dbReference type="KEGG" id="lak:106162561"/>
<dbReference type="GeneID" id="106162561"/>
<evidence type="ECO:0000256" key="7">
    <source>
        <dbReference type="SAM" id="MobiDB-lite"/>
    </source>
</evidence>
<dbReference type="InterPro" id="IPR039142">
    <property type="entry name" value="NRF1/Ewg"/>
</dbReference>
<evidence type="ECO:0000256" key="6">
    <source>
        <dbReference type="ARBA" id="ARBA00023242"/>
    </source>
</evidence>
<keyword evidence="3" id="KW-0805">Transcription regulation</keyword>
<evidence type="ECO:0000313" key="10">
    <source>
        <dbReference type="RefSeq" id="XP_013395328.1"/>
    </source>
</evidence>
<evidence type="ECO:0000256" key="3">
    <source>
        <dbReference type="ARBA" id="ARBA00023015"/>
    </source>
</evidence>
<feature type="compositionally biased region" description="Polar residues" evidence="7">
    <location>
        <begin position="969"/>
        <end position="981"/>
    </location>
</feature>
<accession>A0A1S3IAY2</accession>
<keyword evidence="5" id="KW-0804">Transcription</keyword>
<organism evidence="9 10">
    <name type="scientific">Lingula anatina</name>
    <name type="common">Brachiopod</name>
    <name type="synonym">Lingula unguis</name>
    <dbReference type="NCBI Taxonomy" id="7574"/>
    <lineage>
        <taxon>Eukaryota</taxon>
        <taxon>Metazoa</taxon>
        <taxon>Spiralia</taxon>
        <taxon>Lophotrochozoa</taxon>
        <taxon>Brachiopoda</taxon>
        <taxon>Linguliformea</taxon>
        <taxon>Lingulata</taxon>
        <taxon>Lingulida</taxon>
        <taxon>Linguloidea</taxon>
        <taxon>Lingulidae</taxon>
        <taxon>Lingula</taxon>
    </lineage>
</organism>
<gene>
    <name evidence="10" type="primary">LOC106162561</name>
</gene>
<proteinExistence type="inferred from homology"/>
<feature type="compositionally biased region" description="Low complexity" evidence="7">
    <location>
        <begin position="797"/>
        <end position="810"/>
    </location>
</feature>
<feature type="region of interest" description="Disordered" evidence="7">
    <location>
        <begin position="1038"/>
        <end position="1129"/>
    </location>
</feature>
<sequence>MPAACDNMATRSKGCAPDLTQLPPVTNLQHMSKREMQTFITKMLQCVTGKKNPGYGLESARPEWWPEQVPWVDVNKDGKIDRLQLSLTDALRNVIVHCYLYHGRQDLLCLGPNVQVVTKPNGALSFLGGEKGHTLGDSRNTQFADPSLTSASAYIPVPGDSPARNTRSTSLSEDHRDKTFVEVFICFHCEKEYCSKTELLNHQNICEQRPSSFHQQLQTPPHKMLRNRHIPELTPLKIVQRRESGKRPPKDKFLSGLGLLPQYKAEELKKKKKDIVIDDKALEVEEPQTPRSPTTPRTPKSLLSQLTREPPDTPHTPHTPSWRRLSVCKEDRPADLESVSDASSDISETDERQSGYMGRGNLLTIDVSSPLGKRVKRLVQPGSEGTGSVILDYNRFCHTPTKSAVMGKLRERNANFPITFKKTRRTNPKYYHMYTFSTRQRREQYKRLVTGLDKRGRKLARSLPKCKVVLQRLKKEDIKKWVKPVKVPVIDLKPLSTTEIALWVKTPDKDAVPKMNGTSPRDGWLAAARLPPGELGVAFREPGVHVYRSLLSELEGGSGSRGRIGNSISRGHLIVHPTSTNQEKSSGSKVGQCRSRSQSPNKSPQNKLPTLASLLDKSPAPVSSGEYFSQTCQVPNNRITTHGSPGGKFPQHVSANNNKDLVQRTSKRTCPSSLKAVAVGTQTNHSPKQISMWEEPCPRFTRRRSASSSSDSSSSSIIVLEDIPVVAAPHAGGTNTEVDQTLSESDWSLEICSVDSESSFSQEPQRQNQRSSTRGISRSEKLKQKSRDPSPCKTHRSGSAAVSSSVHQSSKGTITAEQGRNVQQQSKATGNQQWRSLRSNKRTMEGVGRGRKSSSSSSCSEMSVDSEISFRISREDMNSVMDGIPLSSSHWGSGGRTRQNRSLDPETVAFHEPLTISLSSSPESTETFKSKQSPAHYNQHAKKTSEKNDDKDSGITISSSASHRRTRSWTHSPTSSTGSTASKRKLHESVRQNGKSARLEADGSSLRLDKPNFWEAIENWKCSLEGDSSDMCSKWVSSARQDRRESKGSNRRKDNEGRLKTRSSLSRVNKVTGIQQKQGRPRTGRVTSSTLSKNLQSKLGNNHWMRFSKQNNNNNNNNSNSRGHTRTSDGKVKVNFGGQGQRMAPLVSEEDGEITSDSSTEEELVLYEEVIYLD</sequence>
<dbReference type="Proteomes" id="UP000085678">
    <property type="component" value="Unplaced"/>
</dbReference>
<comment type="subcellular location">
    <subcellularLocation>
        <location evidence="1">Nucleus</location>
    </subcellularLocation>
</comment>
<feature type="region of interest" description="Disordered" evidence="7">
    <location>
        <begin position="755"/>
        <end position="864"/>
    </location>
</feature>
<name>A0A1S3IAY2_LINAN</name>
<protein>
    <submittedName>
        <fullName evidence="10">Uncharacterized protein LOC106162561</fullName>
    </submittedName>
</protein>
<evidence type="ECO:0000313" key="9">
    <source>
        <dbReference type="Proteomes" id="UP000085678"/>
    </source>
</evidence>
<feature type="region of interest" description="Disordered" evidence="7">
    <location>
        <begin position="575"/>
        <end position="609"/>
    </location>
</feature>
<feature type="compositionally biased region" description="Basic and acidic residues" evidence="7">
    <location>
        <begin position="1040"/>
        <end position="1059"/>
    </location>
</feature>
<evidence type="ECO:0000259" key="8">
    <source>
        <dbReference type="Pfam" id="PF10491"/>
    </source>
</evidence>
<feature type="compositionally biased region" description="Basic and acidic residues" evidence="7">
    <location>
        <begin position="943"/>
        <end position="953"/>
    </location>
</feature>
<feature type="compositionally biased region" description="Polar residues" evidence="7">
    <location>
        <begin position="577"/>
        <end position="608"/>
    </location>
</feature>
<feature type="region of interest" description="Disordered" evidence="7">
    <location>
        <begin position="881"/>
        <end position="1003"/>
    </location>
</feature>
<feature type="compositionally biased region" description="Polar residues" evidence="7">
    <location>
        <begin position="755"/>
        <end position="776"/>
    </location>
</feature>
<feature type="region of interest" description="Disordered" evidence="7">
    <location>
        <begin position="281"/>
        <end position="356"/>
    </location>
</feature>
<feature type="compositionally biased region" description="Polar residues" evidence="7">
    <location>
        <begin position="916"/>
        <end position="936"/>
    </location>
</feature>
<keyword evidence="9" id="KW-1185">Reference proteome</keyword>
<feature type="compositionally biased region" description="Basic and acidic residues" evidence="7">
    <location>
        <begin position="777"/>
        <end position="790"/>
    </location>
</feature>
<dbReference type="GO" id="GO:0005634">
    <property type="term" value="C:nucleus"/>
    <property type="evidence" value="ECO:0007669"/>
    <property type="project" value="UniProtKB-SubCell"/>
</dbReference>